<protein>
    <submittedName>
        <fullName evidence="1">Uncharacterized protein</fullName>
    </submittedName>
</protein>
<comment type="caution">
    <text evidence="1">The sequence shown here is derived from an EMBL/GenBank/DDBJ whole genome shotgun (WGS) entry which is preliminary data.</text>
</comment>
<dbReference type="EMBL" id="BMCM01000003">
    <property type="protein sequence ID" value="GGD76572.1"/>
    <property type="molecule type" value="Genomic_DNA"/>
</dbReference>
<name>A0ABQ1RRF8_9MICO</name>
<organism evidence="1 2">
    <name type="scientific">Microbacterium murale</name>
    <dbReference type="NCBI Taxonomy" id="1081040"/>
    <lineage>
        <taxon>Bacteria</taxon>
        <taxon>Bacillati</taxon>
        <taxon>Actinomycetota</taxon>
        <taxon>Actinomycetes</taxon>
        <taxon>Micrococcales</taxon>
        <taxon>Microbacteriaceae</taxon>
        <taxon>Microbacterium</taxon>
    </lineage>
</organism>
<gene>
    <name evidence="1" type="ORF">GCM10007269_19400</name>
</gene>
<proteinExistence type="predicted"/>
<evidence type="ECO:0000313" key="2">
    <source>
        <dbReference type="Proteomes" id="UP000629365"/>
    </source>
</evidence>
<accession>A0ABQ1RRF8</accession>
<keyword evidence="2" id="KW-1185">Reference proteome</keyword>
<evidence type="ECO:0000313" key="1">
    <source>
        <dbReference type="EMBL" id="GGD76572.1"/>
    </source>
</evidence>
<dbReference type="Proteomes" id="UP000629365">
    <property type="component" value="Unassembled WGS sequence"/>
</dbReference>
<reference evidence="2" key="1">
    <citation type="journal article" date="2019" name="Int. J. Syst. Evol. Microbiol.">
        <title>The Global Catalogue of Microorganisms (GCM) 10K type strain sequencing project: providing services to taxonomists for standard genome sequencing and annotation.</title>
        <authorList>
            <consortium name="The Broad Institute Genomics Platform"/>
            <consortium name="The Broad Institute Genome Sequencing Center for Infectious Disease"/>
            <person name="Wu L."/>
            <person name="Ma J."/>
        </authorList>
    </citation>
    <scope>NUCLEOTIDE SEQUENCE [LARGE SCALE GENOMIC DNA]</scope>
    <source>
        <strain evidence="2">CCM 7640</strain>
    </source>
</reference>
<sequence length="78" mass="9255">MTLWMVDDVPARMIYAGKRWRITDTPTRLRHSVWEAPRESSLGLYGWRFQGTDEDGLSLVFDVYKGEDGWHVQRAYDY</sequence>